<dbReference type="RefSeq" id="WP_116852904.1">
    <property type="nucleotide sequence ID" value="NZ_QTJV01000002.1"/>
</dbReference>
<dbReference type="OrthoDB" id="668798at2"/>
<reference evidence="1 2" key="1">
    <citation type="submission" date="2018-08" db="EMBL/GenBank/DDBJ databases">
        <title>Chitinophaga sp. K20C18050901, a novel bacterium isolated from forest soil.</title>
        <authorList>
            <person name="Wang C."/>
        </authorList>
    </citation>
    <scope>NUCLEOTIDE SEQUENCE [LARGE SCALE GENOMIC DNA]</scope>
    <source>
        <strain evidence="1 2">K20C18050901</strain>
    </source>
</reference>
<name>A0A3E1P5F7_9BACT</name>
<organism evidence="1 2">
    <name type="scientific">Chitinophaga silvisoli</name>
    <dbReference type="NCBI Taxonomy" id="2291814"/>
    <lineage>
        <taxon>Bacteria</taxon>
        <taxon>Pseudomonadati</taxon>
        <taxon>Bacteroidota</taxon>
        <taxon>Chitinophagia</taxon>
        <taxon>Chitinophagales</taxon>
        <taxon>Chitinophagaceae</taxon>
        <taxon>Chitinophaga</taxon>
    </lineage>
</organism>
<evidence type="ECO:0000313" key="2">
    <source>
        <dbReference type="Proteomes" id="UP000261174"/>
    </source>
</evidence>
<dbReference type="Proteomes" id="UP000261174">
    <property type="component" value="Unassembled WGS sequence"/>
</dbReference>
<dbReference type="AlphaFoldDB" id="A0A3E1P5F7"/>
<keyword evidence="2" id="KW-1185">Reference proteome</keyword>
<proteinExistence type="predicted"/>
<protein>
    <submittedName>
        <fullName evidence="1">Uncharacterized protein</fullName>
    </submittedName>
</protein>
<sequence>MFETKGPTHLELQNIDPYEIEFFLPKLEQSLRFTFDNDELNKITTFGDLCDYIVHKQEGKATNDCTSQQAFYRIRKAVLDAQLYDKETFSTKTSLEEIFPRKHRYQLVKKFETHLGFKVQLLLPMRWLLLLSRLALLVSVVTIFCEFLPGLAGVVFSLVAMLISGLPGKKLAVKTVGQLAKKMAKENFNDIRRTPSVVDEEEIVRKIKALFKEHFPMLDISSLTRDAPLT</sequence>
<comment type="caution">
    <text evidence="1">The sequence shown here is derived from an EMBL/GenBank/DDBJ whole genome shotgun (WGS) entry which is preliminary data.</text>
</comment>
<accession>A0A3E1P5F7</accession>
<gene>
    <name evidence="1" type="ORF">DXN04_08530</name>
</gene>
<dbReference type="EMBL" id="QTJV01000002">
    <property type="protein sequence ID" value="RFM35425.1"/>
    <property type="molecule type" value="Genomic_DNA"/>
</dbReference>
<evidence type="ECO:0000313" key="1">
    <source>
        <dbReference type="EMBL" id="RFM35425.1"/>
    </source>
</evidence>